<keyword evidence="4" id="KW-0285">Flavoprotein</keyword>
<name>A0A8A3S8P3_9EURY</name>
<feature type="domain" description="3-octaprenyl-4-hydroxybenzoate carboxy-lyase-like Rift-related" evidence="14">
    <location>
        <begin position="91"/>
        <end position="270"/>
    </location>
</feature>
<dbReference type="EC" id="4.1.1.126" evidence="11"/>
<gene>
    <name evidence="17" type="ORF">RJ40_06740</name>
</gene>
<evidence type="ECO:0000256" key="11">
    <source>
        <dbReference type="ARBA" id="ARBA00049727"/>
    </source>
</evidence>
<comment type="similarity">
    <text evidence="3">Belongs to the UbiD family.</text>
</comment>
<evidence type="ECO:0000313" key="17">
    <source>
        <dbReference type="EMBL" id="QSZ68392.1"/>
    </source>
</evidence>
<organism evidence="17 18">
    <name type="scientific">Methanofollis aquaemaris</name>
    <dbReference type="NCBI Taxonomy" id="126734"/>
    <lineage>
        <taxon>Archaea</taxon>
        <taxon>Methanobacteriati</taxon>
        <taxon>Methanobacteriota</taxon>
        <taxon>Stenosarchaea group</taxon>
        <taxon>Methanomicrobia</taxon>
        <taxon>Methanomicrobiales</taxon>
        <taxon>Methanomicrobiaceae</taxon>
        <taxon>Methanofollis</taxon>
    </lineage>
</organism>
<keyword evidence="6" id="KW-0456">Lyase</keyword>
<dbReference type="RefSeq" id="WP_265582621.1">
    <property type="nucleotide sequence ID" value="NZ_CP036172.1"/>
</dbReference>
<evidence type="ECO:0000259" key="14">
    <source>
        <dbReference type="Pfam" id="PF01977"/>
    </source>
</evidence>
<dbReference type="GO" id="GO:0008299">
    <property type="term" value="P:isoprenoid biosynthetic process"/>
    <property type="evidence" value="ECO:0007669"/>
    <property type="project" value="UniProtKB-KW"/>
</dbReference>
<dbReference type="NCBIfam" id="TIGR00148">
    <property type="entry name" value="UbiD family decarboxylase"/>
    <property type="match status" value="1"/>
</dbReference>
<dbReference type="KEGG" id="maqe:RJ40_06740"/>
<dbReference type="Gene3D" id="3.40.1670.10">
    <property type="entry name" value="UbiD C-terminal domain-like"/>
    <property type="match status" value="1"/>
</dbReference>
<evidence type="ECO:0000256" key="5">
    <source>
        <dbReference type="ARBA" id="ARBA00022643"/>
    </source>
</evidence>
<evidence type="ECO:0000256" key="9">
    <source>
        <dbReference type="ARBA" id="ARBA00049054"/>
    </source>
</evidence>
<dbReference type="SUPFAM" id="SSF143968">
    <property type="entry name" value="UbiD C-terminal domain-like"/>
    <property type="match status" value="1"/>
</dbReference>
<comment type="pathway">
    <text evidence="2">Isoprenoid biosynthesis; isopentenyl diphosphate biosynthesis via mevalonate pathway.</text>
</comment>
<evidence type="ECO:0000256" key="2">
    <source>
        <dbReference type="ARBA" id="ARBA00005092"/>
    </source>
</evidence>
<dbReference type="InterPro" id="IPR048304">
    <property type="entry name" value="UbiD_Rift_dom"/>
</dbReference>
<dbReference type="EMBL" id="CP036172">
    <property type="protein sequence ID" value="QSZ68392.1"/>
    <property type="molecule type" value="Genomic_DNA"/>
</dbReference>
<dbReference type="GO" id="GO:0005737">
    <property type="term" value="C:cytoplasm"/>
    <property type="evidence" value="ECO:0007669"/>
    <property type="project" value="TreeGrafter"/>
</dbReference>
<evidence type="ECO:0000256" key="1">
    <source>
        <dbReference type="ARBA" id="ARBA00001936"/>
    </source>
</evidence>
<dbReference type="PANTHER" id="PTHR30108:SF21">
    <property type="entry name" value="4-HYDROXYBENZOATE DECARBOXYLASE"/>
    <property type="match status" value="1"/>
</dbReference>
<dbReference type="GO" id="GO:0016831">
    <property type="term" value="F:carboxy-lyase activity"/>
    <property type="evidence" value="ECO:0007669"/>
    <property type="project" value="UniProtKB-KW"/>
</dbReference>
<dbReference type="Proteomes" id="UP001042704">
    <property type="component" value="Chromosome"/>
</dbReference>
<comment type="function">
    <text evidence="10">Catalyzes the conversion of trans-anhydromevalonate 5-phosphate (tAHMP) into isopentenyl phosphate. Involved in the archaeal mevalonate (MVA) pathway, which provides fundamental precursors for isoprenoid biosynthesis, such as isopentenyl diphosphate (IPP) and dimethylallyl diphosphate (DMAPP).</text>
</comment>
<proteinExistence type="inferred from homology"/>
<protein>
    <recommendedName>
        <fullName evidence="12">Anhydromevalonate phosphate decarboxylase</fullName>
        <ecNumber evidence="11">4.1.1.126</ecNumber>
    </recommendedName>
</protein>
<evidence type="ECO:0000256" key="6">
    <source>
        <dbReference type="ARBA" id="ARBA00022793"/>
    </source>
</evidence>
<evidence type="ECO:0000256" key="7">
    <source>
        <dbReference type="ARBA" id="ARBA00023211"/>
    </source>
</evidence>
<accession>A0A8A3S8P3</accession>
<dbReference type="SUPFAM" id="SSF50475">
    <property type="entry name" value="FMN-binding split barrel"/>
    <property type="match status" value="1"/>
</dbReference>
<keyword evidence="8" id="KW-0414">Isoprene biosynthesis</keyword>
<comment type="catalytic activity">
    <reaction evidence="9">
        <text>(2E)-3-methyl-5-phosphooxypent-2-enoate + H(+) = isopentenyl phosphate + CO2</text>
        <dbReference type="Rhea" id="RHEA:78971"/>
        <dbReference type="ChEBI" id="CHEBI:15378"/>
        <dbReference type="ChEBI" id="CHEBI:16526"/>
        <dbReference type="ChEBI" id="CHEBI:65078"/>
        <dbReference type="ChEBI" id="CHEBI:229665"/>
        <dbReference type="EC" id="4.1.1.126"/>
    </reaction>
    <physiologicalReaction direction="left-to-right" evidence="9">
        <dbReference type="Rhea" id="RHEA:78972"/>
    </physiologicalReaction>
</comment>
<dbReference type="FunFam" id="3.40.1670.10:FF:000003">
    <property type="entry name" value="Phenolic acid decarboxylase"/>
    <property type="match status" value="1"/>
</dbReference>
<dbReference type="Pfam" id="PF20696">
    <property type="entry name" value="UbiD_C"/>
    <property type="match status" value="1"/>
</dbReference>
<keyword evidence="5" id="KW-0288">FMN</keyword>
<reference evidence="17" key="2">
    <citation type="submission" date="2019-02" db="EMBL/GenBank/DDBJ databases">
        <authorList>
            <person name="Chen S.-C."/>
            <person name="Chien H.-H."/>
            <person name="Lai M.-C."/>
        </authorList>
    </citation>
    <scope>NUCLEOTIDE SEQUENCE</scope>
    <source>
        <strain evidence="17">N2F9704</strain>
    </source>
</reference>
<evidence type="ECO:0000313" key="18">
    <source>
        <dbReference type="Proteomes" id="UP001042704"/>
    </source>
</evidence>
<dbReference type="Pfam" id="PF20695">
    <property type="entry name" value="UbiD_N"/>
    <property type="match status" value="1"/>
</dbReference>
<dbReference type="InterPro" id="IPR049383">
    <property type="entry name" value="UbiD-like_N"/>
</dbReference>
<evidence type="ECO:0000256" key="3">
    <source>
        <dbReference type="ARBA" id="ARBA00010021"/>
    </source>
</evidence>
<dbReference type="Pfam" id="PF01977">
    <property type="entry name" value="UbiD"/>
    <property type="match status" value="1"/>
</dbReference>
<dbReference type="InterPro" id="IPR049381">
    <property type="entry name" value="UbiD-like_C"/>
</dbReference>
<evidence type="ECO:0000259" key="15">
    <source>
        <dbReference type="Pfam" id="PF20695"/>
    </source>
</evidence>
<evidence type="ECO:0000256" key="13">
    <source>
        <dbReference type="ARBA" id="ARBA00049936"/>
    </source>
</evidence>
<evidence type="ECO:0000256" key="10">
    <source>
        <dbReference type="ARBA" id="ARBA00049583"/>
    </source>
</evidence>
<dbReference type="GeneID" id="76424046"/>
<dbReference type="AlphaFoldDB" id="A0A8A3S8P3"/>
<sequence>MRKFIDEMREQGLVDEIERPVSTRFEAAQMAVKTDRVLYFHDCDGKEAVMNLTADRRALAAALGADEKGLIRRLAAATYEGNLKPMGRLEMRPADFSEFPVMTFYPKDGGPYITAGIVFSRLDGVENASIHRMMVTGKDRVAARLVEGRHTYVMHREALARGERLPVAVVIGAHPAVTFASCTRVPEGRELQFAAELLGGDLPVWECPNGVLVPEAEIVLEGYIGNETAEEGPFVDITGTYDFERIQPVIEFTGMWTKENPVYHSILPGGSEHRLLMGVPYEPKIYRAVAGVTTVRNVVLTTGGCGYLHGIVQVRKNTQGDGKNAIMAAFAAHTSLKHVVVVDEDIDPFDPEDVEYAIATRVRGDRDLLVVAGVRGSSLDPCREGDGTNVKIGVDATMTLGEEEKFVRAGWDE</sequence>
<reference evidence="17" key="1">
    <citation type="journal article" date="2001" name="Int. J. Syst. Evol. Microbiol.">
        <title>Methanofollis aquaemaris sp. nov., a methanogen isolated from an aquaculture fish pond.</title>
        <authorList>
            <person name="Lai M.C."/>
            <person name="Chen S.C."/>
        </authorList>
    </citation>
    <scope>NUCLEOTIDE SEQUENCE</scope>
    <source>
        <strain evidence="17">N2F9704</strain>
    </source>
</reference>
<dbReference type="InterPro" id="IPR002830">
    <property type="entry name" value="UbiD"/>
</dbReference>
<feature type="domain" description="3-octaprenyl-4-hydroxybenzoate carboxy-lyase-like C-terminal" evidence="16">
    <location>
        <begin position="275"/>
        <end position="396"/>
    </location>
</feature>
<evidence type="ECO:0000256" key="12">
    <source>
        <dbReference type="ARBA" id="ARBA00049754"/>
    </source>
</evidence>
<keyword evidence="7" id="KW-0464">Manganese</keyword>
<evidence type="ECO:0000259" key="16">
    <source>
        <dbReference type="Pfam" id="PF20696"/>
    </source>
</evidence>
<keyword evidence="6" id="KW-0210">Decarboxylase</keyword>
<evidence type="ECO:0000256" key="8">
    <source>
        <dbReference type="ARBA" id="ARBA00023229"/>
    </source>
</evidence>
<dbReference type="PANTHER" id="PTHR30108">
    <property type="entry name" value="3-OCTAPRENYL-4-HYDROXYBENZOATE CARBOXY-LYASE-RELATED"/>
    <property type="match status" value="1"/>
</dbReference>
<keyword evidence="18" id="KW-1185">Reference proteome</keyword>
<feature type="domain" description="3-octaprenyl-4-hydroxybenzoate carboxy-lyase-like N-terminal" evidence="15">
    <location>
        <begin position="5"/>
        <end position="77"/>
    </location>
</feature>
<comment type="cofactor">
    <cofactor evidence="1">
        <name>Mn(2+)</name>
        <dbReference type="ChEBI" id="CHEBI:29035"/>
    </cofactor>
</comment>
<comment type="cofactor">
    <cofactor evidence="13">
        <name>prenylated FMN</name>
        <dbReference type="ChEBI" id="CHEBI:87746"/>
    </cofactor>
</comment>
<evidence type="ECO:0000256" key="4">
    <source>
        <dbReference type="ARBA" id="ARBA00022630"/>
    </source>
</evidence>